<dbReference type="InParanoid" id="B5YN76"/>
<accession>B5YN76</accession>
<dbReference type="EMBL" id="CP001160">
    <property type="protein sequence ID" value="ACI64936.1"/>
    <property type="molecule type" value="Genomic_DNA"/>
</dbReference>
<dbReference type="Proteomes" id="UP000001449">
    <property type="component" value="Chromosome 7"/>
</dbReference>
<dbReference type="InterPro" id="IPR005069">
    <property type="entry name" value="Nucl-diP-sugar_transferase"/>
</dbReference>
<evidence type="ECO:0000313" key="4">
    <source>
        <dbReference type="Proteomes" id="UP000001449"/>
    </source>
</evidence>
<evidence type="ECO:0000256" key="1">
    <source>
        <dbReference type="ARBA" id="ARBA00007033"/>
    </source>
</evidence>
<dbReference type="eggNOG" id="ENOG502RWXG">
    <property type="taxonomic scope" value="Eukaryota"/>
</dbReference>
<protein>
    <recommendedName>
        <fullName evidence="2">Nucleotide-diphospho-sugar transferase domain-containing protein</fullName>
    </recommendedName>
</protein>
<dbReference type="AlphaFoldDB" id="B5YN76"/>
<dbReference type="Pfam" id="PF03407">
    <property type="entry name" value="Nucleotid_trans"/>
    <property type="match status" value="1"/>
</dbReference>
<organism evidence="3 4">
    <name type="scientific">Thalassiosira pseudonana</name>
    <name type="common">Marine diatom</name>
    <name type="synonym">Cyclotella nana</name>
    <dbReference type="NCBI Taxonomy" id="35128"/>
    <lineage>
        <taxon>Eukaryota</taxon>
        <taxon>Sar</taxon>
        <taxon>Stramenopiles</taxon>
        <taxon>Ochrophyta</taxon>
        <taxon>Bacillariophyta</taxon>
        <taxon>Coscinodiscophyceae</taxon>
        <taxon>Thalassiosirophycidae</taxon>
        <taxon>Thalassiosirales</taxon>
        <taxon>Thalassiosiraceae</taxon>
        <taxon>Thalassiosira</taxon>
    </lineage>
</organism>
<dbReference type="CAZy" id="GT77">
    <property type="family name" value="Glycosyltransferase Family 77"/>
</dbReference>
<sequence length="499" mass="56738">MLQFAYARRVALLVSLACVSFYAGYISSSYDSDSSNASAKLHTRLAGGLPSTARLANGVPPLNKNALSIDNNEESYLVQILERCDYHNTIRDMQQEVQLQVQRQAVSGLIPHNANNDKISNSRHYNQFLIGTARVSKHDLMKSFDSFGVATLESSLVEEAWLIYQTLDSFPTNQLLHEDVASTVRLPNISNITEALENCDALNLQFTHNPSGDGMPMCHLWIPTGNNNLPSYHVQRWMRSGDNTKLQHVGYLTTPKGANKFDVPKYHPLIAKHWQALRGVLEHVDEVLEEIRTIIEIRLTMLQSSDLHQTTQFEKETIIVMTVNQGQSHLLVNFLCAARARKLDVRRVLVFVTDEESKQLIEDLSNDDEVGVMVFYDKWNMEELPKGGEGVKYGDSTFTSMMFAKILCVLYVSLLGYDVLFQDADIVWYQDPLPFFEMKDNSSLNQNYDIIFQHDGSKQPRYCPYSANSGFYYVRSNAKAQYLFTSLLYHGDLVRKTTR</sequence>
<dbReference type="KEGG" id="tps:THAPS_7048"/>
<dbReference type="PANTHER" id="PTHR47032">
    <property type="entry name" value="UDP-D-XYLOSE:L-FUCOSE ALPHA-1,3-D-XYLOSYLTRANSFERASE-RELATED"/>
    <property type="match status" value="1"/>
</dbReference>
<dbReference type="PANTHER" id="PTHR47032:SF1">
    <property type="entry name" value="UDP-D-XYLOSE:L-FUCOSE ALPHA-1,3-D-XYLOSYLTRANSFERASE-RELATED"/>
    <property type="match status" value="1"/>
</dbReference>
<name>B5YN76_THAPS</name>
<proteinExistence type="inferred from homology"/>
<dbReference type="GeneID" id="7444158"/>
<dbReference type="PaxDb" id="35128-Thaps7048"/>
<evidence type="ECO:0000259" key="2">
    <source>
        <dbReference type="Pfam" id="PF03407"/>
    </source>
</evidence>
<dbReference type="GO" id="GO:0005794">
    <property type="term" value="C:Golgi apparatus"/>
    <property type="evidence" value="ECO:0000318"/>
    <property type="project" value="GO_Central"/>
</dbReference>
<reference evidence="3 4" key="2">
    <citation type="journal article" date="2008" name="Nature">
        <title>The Phaeodactylum genome reveals the evolutionary history of diatom genomes.</title>
        <authorList>
            <person name="Bowler C."/>
            <person name="Allen A.E."/>
            <person name="Badger J.H."/>
            <person name="Grimwood J."/>
            <person name="Jabbari K."/>
            <person name="Kuo A."/>
            <person name="Maheswari U."/>
            <person name="Martens C."/>
            <person name="Maumus F."/>
            <person name="Otillar R.P."/>
            <person name="Rayko E."/>
            <person name="Salamov A."/>
            <person name="Vandepoele K."/>
            <person name="Beszteri B."/>
            <person name="Gruber A."/>
            <person name="Heijde M."/>
            <person name="Katinka M."/>
            <person name="Mock T."/>
            <person name="Valentin K."/>
            <person name="Verret F."/>
            <person name="Berges J.A."/>
            <person name="Brownlee C."/>
            <person name="Cadoret J.P."/>
            <person name="Chiovitti A."/>
            <person name="Choi C.J."/>
            <person name="Coesel S."/>
            <person name="De Martino A."/>
            <person name="Detter J.C."/>
            <person name="Durkin C."/>
            <person name="Falciatore A."/>
            <person name="Fournet J."/>
            <person name="Haruta M."/>
            <person name="Huysman M.J."/>
            <person name="Jenkins B.D."/>
            <person name="Jiroutova K."/>
            <person name="Jorgensen R.E."/>
            <person name="Joubert Y."/>
            <person name="Kaplan A."/>
            <person name="Kroger N."/>
            <person name="Kroth P.G."/>
            <person name="La Roche J."/>
            <person name="Lindquist E."/>
            <person name="Lommer M."/>
            <person name="Martin-Jezequel V."/>
            <person name="Lopez P.J."/>
            <person name="Lucas S."/>
            <person name="Mangogna M."/>
            <person name="McGinnis K."/>
            <person name="Medlin L.K."/>
            <person name="Montsant A."/>
            <person name="Oudot-Le Secq M.P."/>
            <person name="Napoli C."/>
            <person name="Obornik M."/>
            <person name="Parker M.S."/>
            <person name="Petit J.L."/>
            <person name="Porcel B.M."/>
            <person name="Poulsen N."/>
            <person name="Robison M."/>
            <person name="Rychlewski L."/>
            <person name="Rynearson T.A."/>
            <person name="Schmutz J."/>
            <person name="Shapiro H."/>
            <person name="Siaut M."/>
            <person name="Stanley M."/>
            <person name="Sussman M.R."/>
            <person name="Taylor A.R."/>
            <person name="Vardi A."/>
            <person name="von Dassow P."/>
            <person name="Vyverman W."/>
            <person name="Willis A."/>
            <person name="Wyrwicz L.S."/>
            <person name="Rokhsar D.S."/>
            <person name="Weissenbach J."/>
            <person name="Armbrust E.V."/>
            <person name="Green B.R."/>
            <person name="Van de Peer Y."/>
            <person name="Grigoriev I.V."/>
        </authorList>
    </citation>
    <scope>NUCLEOTIDE SEQUENCE [LARGE SCALE GENOMIC DNA]</scope>
    <source>
        <strain evidence="3 4">CCMP1335</strain>
    </source>
</reference>
<dbReference type="InterPro" id="IPR052636">
    <property type="entry name" value="UDP-D-xylose:L-fucose_XylT"/>
</dbReference>
<gene>
    <name evidence="3" type="ORF">THAPS_7048</name>
</gene>
<evidence type="ECO:0000313" key="3">
    <source>
        <dbReference type="EMBL" id="ACI64936.1"/>
    </source>
</evidence>
<dbReference type="HOGENOM" id="CLU_025479_0_0_1"/>
<comment type="similarity">
    <text evidence="1">Belongs to the glycosyltransferase 77 family.</text>
</comment>
<dbReference type="InterPro" id="IPR029044">
    <property type="entry name" value="Nucleotide-diphossugar_trans"/>
</dbReference>
<feature type="domain" description="Nucleotide-diphospho-sugar transferase" evidence="2">
    <location>
        <begin position="345"/>
        <end position="486"/>
    </location>
</feature>
<reference evidence="3 4" key="1">
    <citation type="journal article" date="2004" name="Science">
        <title>The genome of the diatom Thalassiosira pseudonana: ecology, evolution, and metabolism.</title>
        <authorList>
            <person name="Armbrust E.V."/>
            <person name="Berges J.A."/>
            <person name="Bowler C."/>
            <person name="Green B.R."/>
            <person name="Martinez D."/>
            <person name="Putnam N.H."/>
            <person name="Zhou S."/>
            <person name="Allen A.E."/>
            <person name="Apt K.E."/>
            <person name="Bechner M."/>
            <person name="Brzezinski M.A."/>
            <person name="Chaal B.K."/>
            <person name="Chiovitti A."/>
            <person name="Davis A.K."/>
            <person name="Demarest M.S."/>
            <person name="Detter J.C."/>
            <person name="Glavina T."/>
            <person name="Goodstein D."/>
            <person name="Hadi M.Z."/>
            <person name="Hellsten U."/>
            <person name="Hildebrand M."/>
            <person name="Jenkins B.D."/>
            <person name="Jurka J."/>
            <person name="Kapitonov V.V."/>
            <person name="Kroger N."/>
            <person name="Lau W.W."/>
            <person name="Lane T.W."/>
            <person name="Larimer F.W."/>
            <person name="Lippmeier J.C."/>
            <person name="Lucas S."/>
            <person name="Medina M."/>
            <person name="Montsant A."/>
            <person name="Obornik M."/>
            <person name="Parker M.S."/>
            <person name="Palenik B."/>
            <person name="Pazour G.J."/>
            <person name="Richardson P.M."/>
            <person name="Rynearson T.A."/>
            <person name="Saito M.A."/>
            <person name="Schwartz D.C."/>
            <person name="Thamatrakoln K."/>
            <person name="Valentin K."/>
            <person name="Vardi A."/>
            <person name="Wilkerson F.P."/>
            <person name="Rokhsar D.S."/>
        </authorList>
    </citation>
    <scope>NUCLEOTIDE SEQUENCE [LARGE SCALE GENOMIC DNA]</scope>
    <source>
        <strain evidence="3 4">CCMP1335</strain>
    </source>
</reference>
<dbReference type="RefSeq" id="XP_002296219.1">
    <property type="nucleotide sequence ID" value="XM_002296183.1"/>
</dbReference>
<keyword evidence="4" id="KW-1185">Reference proteome</keyword>
<dbReference type="GO" id="GO:0016757">
    <property type="term" value="F:glycosyltransferase activity"/>
    <property type="evidence" value="ECO:0000318"/>
    <property type="project" value="GO_Central"/>
</dbReference>
<dbReference type="SUPFAM" id="SSF53448">
    <property type="entry name" value="Nucleotide-diphospho-sugar transferases"/>
    <property type="match status" value="1"/>
</dbReference>